<comment type="caution">
    <text evidence="1">The sequence shown here is derived from an EMBL/GenBank/DDBJ whole genome shotgun (WGS) entry which is preliminary data.</text>
</comment>
<dbReference type="EMBL" id="DUZY01000007">
    <property type="protein sequence ID" value="DAD44543.1"/>
    <property type="molecule type" value="Genomic_DNA"/>
</dbReference>
<name>A0A822ZIT4_NELNU</name>
<protein>
    <submittedName>
        <fullName evidence="1">Uncharacterized protein</fullName>
    </submittedName>
</protein>
<reference evidence="1 2" key="1">
    <citation type="journal article" date="2020" name="Mol. Biol. Evol.">
        <title>Distinct Expression and Methylation Patterns for Genes with Different Fates following a Single Whole-Genome Duplication in Flowering Plants.</title>
        <authorList>
            <person name="Shi T."/>
            <person name="Rahmani R.S."/>
            <person name="Gugger P.F."/>
            <person name="Wang M."/>
            <person name="Li H."/>
            <person name="Zhang Y."/>
            <person name="Li Z."/>
            <person name="Wang Q."/>
            <person name="Van de Peer Y."/>
            <person name="Marchal K."/>
            <person name="Chen J."/>
        </authorList>
    </citation>
    <scope>NUCLEOTIDE SEQUENCE [LARGE SCALE GENOMIC DNA]</scope>
    <source>
        <tissue evidence="1">Leaf</tissue>
    </source>
</reference>
<evidence type="ECO:0000313" key="2">
    <source>
        <dbReference type="Proteomes" id="UP000607653"/>
    </source>
</evidence>
<accession>A0A822ZIT4</accession>
<proteinExistence type="predicted"/>
<keyword evidence="2" id="KW-1185">Reference proteome</keyword>
<evidence type="ECO:0000313" key="1">
    <source>
        <dbReference type="EMBL" id="DAD44543.1"/>
    </source>
</evidence>
<organism evidence="1 2">
    <name type="scientific">Nelumbo nucifera</name>
    <name type="common">Sacred lotus</name>
    <dbReference type="NCBI Taxonomy" id="4432"/>
    <lineage>
        <taxon>Eukaryota</taxon>
        <taxon>Viridiplantae</taxon>
        <taxon>Streptophyta</taxon>
        <taxon>Embryophyta</taxon>
        <taxon>Tracheophyta</taxon>
        <taxon>Spermatophyta</taxon>
        <taxon>Magnoliopsida</taxon>
        <taxon>Proteales</taxon>
        <taxon>Nelumbonaceae</taxon>
        <taxon>Nelumbo</taxon>
    </lineage>
</organism>
<gene>
    <name evidence="1" type="ORF">HUJ06_002773</name>
</gene>
<sequence length="27" mass="3006">MITASLTFELDLTNLLRLGLQQIGICK</sequence>
<dbReference type="Proteomes" id="UP000607653">
    <property type="component" value="Unassembled WGS sequence"/>
</dbReference>
<dbReference type="AlphaFoldDB" id="A0A822ZIT4"/>